<proteinExistence type="predicted"/>
<name>A0ACC2NWX8_9HYME</name>
<reference evidence="1" key="1">
    <citation type="submission" date="2023-04" db="EMBL/GenBank/DDBJ databases">
        <title>A chromosome-level genome assembly of the parasitoid wasp Eretmocerus hayati.</title>
        <authorList>
            <person name="Zhong Y."/>
            <person name="Liu S."/>
            <person name="Liu Y."/>
        </authorList>
    </citation>
    <scope>NUCLEOTIDE SEQUENCE</scope>
    <source>
        <strain evidence="1">ZJU_SS_LIU_2023</strain>
    </source>
</reference>
<comment type="caution">
    <text evidence="1">The sequence shown here is derived from an EMBL/GenBank/DDBJ whole genome shotgun (WGS) entry which is preliminary data.</text>
</comment>
<keyword evidence="2" id="KW-1185">Reference proteome</keyword>
<gene>
    <name evidence="1" type="ORF">QAD02_011149</name>
</gene>
<sequence length="725" mass="82088">MDASDESSDWEYNPGSESDLDDEEFHHQEDNSRDNSIIDDSDEVSNNEENPDYLRSSDSDFLDYRDRPVYGSPSGSPRSWRYWNSSESEVENDQDYAEDDVSPALSACETNNIKDMRYLINDGFNLNEKINRTTCLHQAITNEHFDMVELLLDSGANLRCLDSCNHGPLHVAIQIRNRKIRWRMVQLLLKSGVSVDDTNDLNQGLSYSTTCIHEAVKVNDFDLILFLLSAGAEINCLSSNSFDFYEEVTPLQQAIISLKGRARYEMVKRLLAAGSDVRLCHHGHTTLHSAVSQKQCSWQLVKLLLDAGAELNVLNGLDFSPLALAAELNHLSLVKNLIHAGADVNISRSYRTSALELALSRGHKNVFEALLRNGADINIMDAEGRNLSYGAVTASLRGTAPYRFYFLSMALSYGAVMVSPEFEKFMPFQVVLQYGDIELIDWFIENGFRLQDCGVRFPLHEAIKNSNESILKYLLRARQFDVDEINDKYCTALLLAITHSKTKHVRLLIEWGADVNISCAKGAQPHLATDFHRRPLVRALTTGQPEVVKLLLAAGASIDLGIEDDDILYTVTELDSLDCFIEYLVLFKSKGFKTKNILKSYLTTSVPTIAKSVNDCKTELNILRTVVLYDRITLYDLLLRKDITRYLSNVQAKTYFESSKLEERFPRYGMHIREFYSLNLLKRELINSSLKGLHKIFGSRFCGDEIHLNITTQLSIKDLRNLCAV</sequence>
<dbReference type="EMBL" id="CM056742">
    <property type="protein sequence ID" value="KAJ8675363.1"/>
    <property type="molecule type" value="Genomic_DNA"/>
</dbReference>
<protein>
    <submittedName>
        <fullName evidence="1">Uncharacterized protein</fullName>
    </submittedName>
</protein>
<evidence type="ECO:0000313" key="2">
    <source>
        <dbReference type="Proteomes" id="UP001239111"/>
    </source>
</evidence>
<accession>A0ACC2NWX8</accession>
<dbReference type="Proteomes" id="UP001239111">
    <property type="component" value="Chromosome 2"/>
</dbReference>
<organism evidence="1 2">
    <name type="scientific">Eretmocerus hayati</name>
    <dbReference type="NCBI Taxonomy" id="131215"/>
    <lineage>
        <taxon>Eukaryota</taxon>
        <taxon>Metazoa</taxon>
        <taxon>Ecdysozoa</taxon>
        <taxon>Arthropoda</taxon>
        <taxon>Hexapoda</taxon>
        <taxon>Insecta</taxon>
        <taxon>Pterygota</taxon>
        <taxon>Neoptera</taxon>
        <taxon>Endopterygota</taxon>
        <taxon>Hymenoptera</taxon>
        <taxon>Apocrita</taxon>
        <taxon>Proctotrupomorpha</taxon>
        <taxon>Chalcidoidea</taxon>
        <taxon>Aphelinidae</taxon>
        <taxon>Aphelininae</taxon>
        <taxon>Eretmocerus</taxon>
    </lineage>
</organism>
<evidence type="ECO:0000313" key="1">
    <source>
        <dbReference type="EMBL" id="KAJ8675363.1"/>
    </source>
</evidence>